<evidence type="ECO:0000313" key="3">
    <source>
        <dbReference type="EMBL" id="KAK0949595.1"/>
    </source>
</evidence>
<sequence length="200" mass="22161">MATSTQTPEQRELALIGKVELRIALADSAPKLEAILKTYLAPLLLKLSSEHVDVRNKLISICQHISTRIKPQSIQLPVAALIKQFKDQESPLVRHFDLLYIQQGVDRLSARDKAELLPVLVGGISKSGSQGSQIFNLLLRLLESFTLPPRGSKEDLGMRQQFEVTDHDASYLASWLGKFILFVPQKGTATTCPGLNAEDF</sequence>
<dbReference type="GO" id="GO:0043248">
    <property type="term" value="P:proteasome assembly"/>
    <property type="evidence" value="ECO:0007669"/>
    <property type="project" value="InterPro"/>
</dbReference>
<evidence type="ECO:0000259" key="2">
    <source>
        <dbReference type="Pfam" id="PF13001"/>
    </source>
</evidence>
<dbReference type="EMBL" id="JAUJLE010001085">
    <property type="protein sequence ID" value="KAK0949595.1"/>
    <property type="molecule type" value="Genomic_DNA"/>
</dbReference>
<gene>
    <name evidence="3" type="primary">ECM29_3</name>
    <name evidence="3" type="ORF">LTR91_026328</name>
</gene>
<evidence type="ECO:0000256" key="1">
    <source>
        <dbReference type="ARBA" id="ARBA00022737"/>
    </source>
</evidence>
<dbReference type="PANTHER" id="PTHR23346">
    <property type="entry name" value="TRANSLATIONAL ACTIVATOR GCN1-RELATED"/>
    <property type="match status" value="1"/>
</dbReference>
<dbReference type="Proteomes" id="UP001175353">
    <property type="component" value="Unassembled WGS sequence"/>
</dbReference>
<dbReference type="Pfam" id="PF13001">
    <property type="entry name" value="ECM29_N"/>
    <property type="match status" value="1"/>
</dbReference>
<organism evidence="3 4">
    <name type="scientific">Friedmanniomyces endolithicus</name>
    <dbReference type="NCBI Taxonomy" id="329885"/>
    <lineage>
        <taxon>Eukaryota</taxon>
        <taxon>Fungi</taxon>
        <taxon>Dikarya</taxon>
        <taxon>Ascomycota</taxon>
        <taxon>Pezizomycotina</taxon>
        <taxon>Dothideomycetes</taxon>
        <taxon>Dothideomycetidae</taxon>
        <taxon>Mycosphaerellales</taxon>
        <taxon>Teratosphaeriaceae</taxon>
        <taxon>Friedmanniomyces</taxon>
    </lineage>
</organism>
<dbReference type="GO" id="GO:0000502">
    <property type="term" value="C:proteasome complex"/>
    <property type="evidence" value="ECO:0007669"/>
    <property type="project" value="UniProtKB-KW"/>
</dbReference>
<dbReference type="AlphaFoldDB" id="A0AAN6H0Y2"/>
<dbReference type="GO" id="GO:0060090">
    <property type="term" value="F:molecular adaptor activity"/>
    <property type="evidence" value="ECO:0007669"/>
    <property type="project" value="InterPro"/>
</dbReference>
<dbReference type="GO" id="GO:0005737">
    <property type="term" value="C:cytoplasm"/>
    <property type="evidence" value="ECO:0007669"/>
    <property type="project" value="TreeGrafter"/>
</dbReference>
<feature type="non-terminal residue" evidence="3">
    <location>
        <position position="200"/>
    </location>
</feature>
<evidence type="ECO:0000313" key="4">
    <source>
        <dbReference type="Proteomes" id="UP001175353"/>
    </source>
</evidence>
<dbReference type="GO" id="GO:0036503">
    <property type="term" value="P:ERAD pathway"/>
    <property type="evidence" value="ECO:0007669"/>
    <property type="project" value="TreeGrafter"/>
</dbReference>
<name>A0AAN6H0Y2_9PEZI</name>
<dbReference type="GO" id="GO:0005634">
    <property type="term" value="C:nucleus"/>
    <property type="evidence" value="ECO:0007669"/>
    <property type="project" value="TreeGrafter"/>
</dbReference>
<dbReference type="SUPFAM" id="SSF48371">
    <property type="entry name" value="ARM repeat"/>
    <property type="match status" value="1"/>
</dbReference>
<keyword evidence="1" id="KW-0677">Repeat</keyword>
<reference evidence="3" key="1">
    <citation type="submission" date="2023-06" db="EMBL/GenBank/DDBJ databases">
        <title>Black Yeasts Isolated from many extreme environments.</title>
        <authorList>
            <person name="Coleine C."/>
            <person name="Stajich J.E."/>
            <person name="Selbmann L."/>
        </authorList>
    </citation>
    <scope>NUCLEOTIDE SEQUENCE</scope>
    <source>
        <strain evidence="3">CCFEE 5200</strain>
    </source>
</reference>
<keyword evidence="4" id="KW-1185">Reference proteome</keyword>
<comment type="caution">
    <text evidence="3">The sequence shown here is derived from an EMBL/GenBank/DDBJ whole genome shotgun (WGS) entry which is preliminary data.</text>
</comment>
<protein>
    <submittedName>
        <fullName evidence="3">Proteasome component M29</fullName>
    </submittedName>
</protein>
<feature type="domain" description="Proteasome component Ecm29 N-terminal" evidence="2">
    <location>
        <begin position="16"/>
        <end position="200"/>
    </location>
</feature>
<proteinExistence type="predicted"/>
<accession>A0AAN6H0Y2</accession>
<dbReference type="PANTHER" id="PTHR23346:SF19">
    <property type="entry name" value="PROTEASOME ADAPTER AND SCAFFOLD PROTEIN ECM29"/>
    <property type="match status" value="1"/>
</dbReference>
<keyword evidence="3" id="KW-0647">Proteasome</keyword>
<dbReference type="InterPro" id="IPR016024">
    <property type="entry name" value="ARM-type_fold"/>
</dbReference>
<dbReference type="InterPro" id="IPR024372">
    <property type="entry name" value="Ecm29_N"/>
</dbReference>